<comment type="caution">
    <text evidence="2">The sequence shown here is derived from an EMBL/GenBank/DDBJ whole genome shotgun (WGS) entry which is preliminary data.</text>
</comment>
<evidence type="ECO:0000313" key="3">
    <source>
        <dbReference type="Proteomes" id="UP001492380"/>
    </source>
</evidence>
<dbReference type="EMBL" id="JBBWRZ010000008">
    <property type="protein sequence ID" value="KAK8230736.1"/>
    <property type="molecule type" value="Genomic_DNA"/>
</dbReference>
<dbReference type="SUPFAM" id="SSF54695">
    <property type="entry name" value="POZ domain"/>
    <property type="match status" value="1"/>
</dbReference>
<dbReference type="Gene3D" id="3.30.710.10">
    <property type="entry name" value="Potassium Channel Kv1.1, Chain A"/>
    <property type="match status" value="1"/>
</dbReference>
<organism evidence="2 3">
    <name type="scientific">Phyllosticta capitalensis</name>
    <dbReference type="NCBI Taxonomy" id="121624"/>
    <lineage>
        <taxon>Eukaryota</taxon>
        <taxon>Fungi</taxon>
        <taxon>Dikarya</taxon>
        <taxon>Ascomycota</taxon>
        <taxon>Pezizomycotina</taxon>
        <taxon>Dothideomycetes</taxon>
        <taxon>Dothideomycetes incertae sedis</taxon>
        <taxon>Botryosphaeriales</taxon>
        <taxon>Phyllostictaceae</taxon>
        <taxon>Phyllosticta</taxon>
    </lineage>
</organism>
<dbReference type="PANTHER" id="PTHR47843:SF5">
    <property type="entry name" value="BTB_POZ DOMAIN PROTEIN"/>
    <property type="match status" value="1"/>
</dbReference>
<proteinExistence type="predicted"/>
<evidence type="ECO:0000259" key="1">
    <source>
        <dbReference type="PROSITE" id="PS50097"/>
    </source>
</evidence>
<keyword evidence="3" id="KW-1185">Reference proteome</keyword>
<dbReference type="Pfam" id="PF00651">
    <property type="entry name" value="BTB"/>
    <property type="match status" value="1"/>
</dbReference>
<dbReference type="PANTHER" id="PTHR47843">
    <property type="entry name" value="BTB DOMAIN-CONTAINING PROTEIN-RELATED"/>
    <property type="match status" value="1"/>
</dbReference>
<evidence type="ECO:0000313" key="2">
    <source>
        <dbReference type="EMBL" id="KAK8230736.1"/>
    </source>
</evidence>
<protein>
    <recommendedName>
        <fullName evidence="1">BTB domain-containing protein</fullName>
    </recommendedName>
</protein>
<name>A0ABR1YJ64_9PEZI</name>
<accession>A0ABR1YJ64</accession>
<dbReference type="Proteomes" id="UP001492380">
    <property type="component" value="Unassembled WGS sequence"/>
</dbReference>
<feature type="domain" description="BTB" evidence="1">
    <location>
        <begin position="59"/>
        <end position="127"/>
    </location>
</feature>
<dbReference type="PROSITE" id="PS50097">
    <property type="entry name" value="BTB"/>
    <property type="match status" value="1"/>
</dbReference>
<dbReference type="InterPro" id="IPR011333">
    <property type="entry name" value="SKP1/BTB/POZ_sf"/>
</dbReference>
<reference evidence="2 3" key="1">
    <citation type="submission" date="2024-04" db="EMBL/GenBank/DDBJ databases">
        <title>Phyllosticta paracitricarpa is synonymous to the EU quarantine fungus P. citricarpa based on phylogenomic analyses.</title>
        <authorList>
            <consortium name="Lawrence Berkeley National Laboratory"/>
            <person name="Van Ingen-Buijs V.A."/>
            <person name="Van Westerhoven A.C."/>
            <person name="Haridas S."/>
            <person name="Skiadas P."/>
            <person name="Martin F."/>
            <person name="Groenewald J.Z."/>
            <person name="Crous P.W."/>
            <person name="Seidl M.F."/>
        </authorList>
    </citation>
    <scope>NUCLEOTIDE SEQUENCE [LARGE SCALE GENOMIC DNA]</scope>
    <source>
        <strain evidence="2 3">CBS 123374</strain>
    </source>
</reference>
<sequence>MDPLREGSLRQPKVEVLMSRHPQEFAFLTQVGDEDDTRGKIETFHGIGHYSDFQRGTLSDLTIRASNAREWTVHKAVVVKGCEFFVHAVMSNFKETHTNVIEMVNDDPAAINALLEYLYVGDYSIPRLYGLQLLMMHTEVYIIGAIYCVPGLQELAYRRLVRLWLSKGVFCHGMAPFIVKRIYEALPDTDTSLRMREFLSCMSAIHLPGLLVQPMFGNLMATFSAFREDVANALVKVDTGRKCRACCHRVMRLPYMVVERVPLKRKHSEIH</sequence>
<dbReference type="InterPro" id="IPR000210">
    <property type="entry name" value="BTB/POZ_dom"/>
</dbReference>
<gene>
    <name evidence="2" type="ORF">HDK90DRAFT_556575</name>
</gene>